<dbReference type="Proteomes" id="UP000469011">
    <property type="component" value="Unassembled WGS sequence"/>
</dbReference>
<dbReference type="InterPro" id="IPR050388">
    <property type="entry name" value="ABC_Ni/Peptide_Import"/>
</dbReference>
<dbReference type="GO" id="GO:0005524">
    <property type="term" value="F:ATP binding"/>
    <property type="evidence" value="ECO:0007669"/>
    <property type="project" value="UniProtKB-KW"/>
</dbReference>
<dbReference type="PROSITE" id="PS00211">
    <property type="entry name" value="ABC_TRANSPORTER_1"/>
    <property type="match status" value="1"/>
</dbReference>
<sequence length="333" mass="35186">MPATRTPPADTAPAVEPVLSIDGLSVGTGNVDIVIDVSLAVAPGETLCLVGESGCGKSLTCLAAMGLLADPVRLKAGSVSLQGRELTGLDEKHLRQIRGRDMAMIFQDPAASLNPVQRVGRQVAEALVVHEGLGMRAAMHRAVELLDRVGIVNATSRAEAYPHQLSGGMCQRVMIAMALACRPRLIIADESTTALDVTTQAQILKLMKTLQQETGTAMIFVTHDLSVVAEIADRVAVMYSGRIVETGLVDDIFDHPGHPYTRGLMDCRLHALSATSERLAAIAGTVPRPAARPSGCAFRTRCPKAAERCETLPLPRGFAAGQTVACHFSGPAQ</sequence>
<evidence type="ECO:0000313" key="9">
    <source>
        <dbReference type="EMBL" id="NDW05671.1"/>
    </source>
</evidence>
<dbReference type="InterPro" id="IPR003593">
    <property type="entry name" value="AAA+_ATPase"/>
</dbReference>
<dbReference type="PANTHER" id="PTHR43297:SF2">
    <property type="entry name" value="DIPEPTIDE TRANSPORT ATP-BINDING PROTEIN DPPD"/>
    <property type="match status" value="1"/>
</dbReference>
<accession>A0A6N9T365</accession>
<dbReference type="Pfam" id="PF00005">
    <property type="entry name" value="ABC_tran"/>
    <property type="match status" value="1"/>
</dbReference>
<name>A0A6N9T365_9HYPH</name>
<evidence type="ECO:0000256" key="6">
    <source>
        <dbReference type="ARBA" id="ARBA00022840"/>
    </source>
</evidence>
<evidence type="ECO:0000256" key="7">
    <source>
        <dbReference type="ARBA" id="ARBA00023136"/>
    </source>
</evidence>
<proteinExistence type="inferred from homology"/>
<keyword evidence="4" id="KW-1003">Cell membrane</keyword>
<protein>
    <submittedName>
        <fullName evidence="9">ATP-binding cassette domain-containing protein</fullName>
    </submittedName>
</protein>
<keyword evidence="5" id="KW-0547">Nucleotide-binding</keyword>
<evidence type="ECO:0000256" key="1">
    <source>
        <dbReference type="ARBA" id="ARBA00004417"/>
    </source>
</evidence>
<dbReference type="InterPro" id="IPR027417">
    <property type="entry name" value="P-loop_NTPase"/>
</dbReference>
<dbReference type="Pfam" id="PF08352">
    <property type="entry name" value="oligo_HPY"/>
    <property type="match status" value="1"/>
</dbReference>
<dbReference type="InterPro" id="IPR003439">
    <property type="entry name" value="ABC_transporter-like_ATP-bd"/>
</dbReference>
<dbReference type="InterPro" id="IPR013563">
    <property type="entry name" value="Oligopep_ABC_C"/>
</dbReference>
<dbReference type="EMBL" id="JAAAMG010000011">
    <property type="protein sequence ID" value="NDW05671.1"/>
    <property type="molecule type" value="Genomic_DNA"/>
</dbReference>
<evidence type="ECO:0000256" key="3">
    <source>
        <dbReference type="ARBA" id="ARBA00022448"/>
    </source>
</evidence>
<feature type="domain" description="ABC transporter" evidence="8">
    <location>
        <begin position="19"/>
        <end position="265"/>
    </location>
</feature>
<dbReference type="SUPFAM" id="SSF52540">
    <property type="entry name" value="P-loop containing nucleoside triphosphate hydrolases"/>
    <property type="match status" value="1"/>
</dbReference>
<dbReference type="GO" id="GO:0016887">
    <property type="term" value="F:ATP hydrolysis activity"/>
    <property type="evidence" value="ECO:0007669"/>
    <property type="project" value="InterPro"/>
</dbReference>
<keyword evidence="6 9" id="KW-0067">ATP-binding</keyword>
<keyword evidence="3" id="KW-0813">Transport</keyword>
<evidence type="ECO:0000259" key="8">
    <source>
        <dbReference type="PROSITE" id="PS50893"/>
    </source>
</evidence>
<evidence type="ECO:0000256" key="5">
    <source>
        <dbReference type="ARBA" id="ARBA00022741"/>
    </source>
</evidence>
<comment type="similarity">
    <text evidence="2">Belongs to the ABC transporter superfamily.</text>
</comment>
<dbReference type="Gene3D" id="3.40.50.300">
    <property type="entry name" value="P-loop containing nucleotide triphosphate hydrolases"/>
    <property type="match status" value="1"/>
</dbReference>
<keyword evidence="10" id="KW-1185">Reference proteome</keyword>
<dbReference type="NCBIfam" id="TIGR01727">
    <property type="entry name" value="oligo_HPY"/>
    <property type="match status" value="1"/>
</dbReference>
<dbReference type="CDD" id="cd03257">
    <property type="entry name" value="ABC_NikE_OppD_transporters"/>
    <property type="match status" value="1"/>
</dbReference>
<dbReference type="InterPro" id="IPR017871">
    <property type="entry name" value="ABC_transporter-like_CS"/>
</dbReference>
<dbReference type="GO" id="GO:0015833">
    <property type="term" value="P:peptide transport"/>
    <property type="evidence" value="ECO:0007669"/>
    <property type="project" value="InterPro"/>
</dbReference>
<dbReference type="GO" id="GO:0005886">
    <property type="term" value="C:plasma membrane"/>
    <property type="evidence" value="ECO:0007669"/>
    <property type="project" value="UniProtKB-SubCell"/>
</dbReference>
<dbReference type="PANTHER" id="PTHR43297">
    <property type="entry name" value="OLIGOPEPTIDE TRANSPORT ATP-BINDING PROTEIN APPD"/>
    <property type="match status" value="1"/>
</dbReference>
<evidence type="ECO:0000313" key="10">
    <source>
        <dbReference type="Proteomes" id="UP000469011"/>
    </source>
</evidence>
<comment type="caution">
    <text evidence="9">The sequence shown here is derived from an EMBL/GenBank/DDBJ whole genome shotgun (WGS) entry which is preliminary data.</text>
</comment>
<gene>
    <name evidence="9" type="ORF">GTK09_14695</name>
</gene>
<dbReference type="FunFam" id="3.40.50.300:FF:000016">
    <property type="entry name" value="Oligopeptide ABC transporter ATP-binding component"/>
    <property type="match status" value="1"/>
</dbReference>
<evidence type="ECO:0000256" key="4">
    <source>
        <dbReference type="ARBA" id="ARBA00022475"/>
    </source>
</evidence>
<comment type="subcellular location">
    <subcellularLocation>
        <location evidence="1">Cell inner membrane</location>
        <topology evidence="1">Peripheral membrane protein</topology>
    </subcellularLocation>
</comment>
<dbReference type="AlphaFoldDB" id="A0A6N9T365"/>
<evidence type="ECO:0000256" key="2">
    <source>
        <dbReference type="ARBA" id="ARBA00005417"/>
    </source>
</evidence>
<reference evidence="9 10" key="1">
    <citation type="submission" date="2020-01" db="EMBL/GenBank/DDBJ databases">
        <title>Jiella pacifica sp. nov.</title>
        <authorList>
            <person name="Xue Z."/>
            <person name="Zhu S."/>
            <person name="Chen J."/>
            <person name="Yang J."/>
        </authorList>
    </citation>
    <scope>NUCLEOTIDE SEQUENCE [LARGE SCALE GENOMIC DNA]</scope>
    <source>
        <strain evidence="9 10">40Bstr34</strain>
    </source>
</reference>
<organism evidence="9 10">
    <name type="scientific">Jiella pacifica</name>
    <dbReference type="NCBI Taxonomy" id="2696469"/>
    <lineage>
        <taxon>Bacteria</taxon>
        <taxon>Pseudomonadati</taxon>
        <taxon>Pseudomonadota</taxon>
        <taxon>Alphaproteobacteria</taxon>
        <taxon>Hyphomicrobiales</taxon>
        <taxon>Aurantimonadaceae</taxon>
        <taxon>Jiella</taxon>
    </lineage>
</organism>
<dbReference type="GO" id="GO:0055085">
    <property type="term" value="P:transmembrane transport"/>
    <property type="evidence" value="ECO:0007669"/>
    <property type="project" value="UniProtKB-ARBA"/>
</dbReference>
<dbReference type="RefSeq" id="WP_163463969.1">
    <property type="nucleotide sequence ID" value="NZ_JAAAMG010000011.1"/>
</dbReference>
<dbReference type="SMART" id="SM00382">
    <property type="entry name" value="AAA"/>
    <property type="match status" value="1"/>
</dbReference>
<keyword evidence="7" id="KW-0472">Membrane</keyword>
<dbReference type="PROSITE" id="PS50893">
    <property type="entry name" value="ABC_TRANSPORTER_2"/>
    <property type="match status" value="1"/>
</dbReference>